<reference evidence="1" key="1">
    <citation type="journal article" date="2023" name="Science">
        <title>Genome structures resolve the early diversification of teleost fishes.</title>
        <authorList>
            <person name="Parey E."/>
            <person name="Louis A."/>
            <person name="Montfort J."/>
            <person name="Bouchez O."/>
            <person name="Roques C."/>
            <person name="Iampietro C."/>
            <person name="Lluch J."/>
            <person name="Castinel A."/>
            <person name="Donnadieu C."/>
            <person name="Desvignes T."/>
            <person name="Floi Bucao C."/>
            <person name="Jouanno E."/>
            <person name="Wen M."/>
            <person name="Mejri S."/>
            <person name="Dirks R."/>
            <person name="Jansen H."/>
            <person name="Henkel C."/>
            <person name="Chen W.J."/>
            <person name="Zahm M."/>
            <person name="Cabau C."/>
            <person name="Klopp C."/>
            <person name="Thompson A.W."/>
            <person name="Robinson-Rechavi M."/>
            <person name="Braasch I."/>
            <person name="Lecointre G."/>
            <person name="Bobe J."/>
            <person name="Postlethwait J.H."/>
            <person name="Berthelot C."/>
            <person name="Roest Crollius H."/>
            <person name="Guiguen Y."/>
        </authorList>
    </citation>
    <scope>NUCLEOTIDE SEQUENCE</scope>
    <source>
        <strain evidence="1">WJC10195</strain>
    </source>
</reference>
<evidence type="ECO:0000313" key="2">
    <source>
        <dbReference type="Proteomes" id="UP001152622"/>
    </source>
</evidence>
<protein>
    <submittedName>
        <fullName evidence="1">Uncharacterized protein</fullName>
    </submittedName>
</protein>
<comment type="caution">
    <text evidence="1">The sequence shown here is derived from an EMBL/GenBank/DDBJ whole genome shotgun (WGS) entry which is preliminary data.</text>
</comment>
<dbReference type="Proteomes" id="UP001152622">
    <property type="component" value="Chromosome 15"/>
</dbReference>
<name>A0A9Q1EMB1_SYNKA</name>
<organism evidence="1 2">
    <name type="scientific">Synaphobranchus kaupii</name>
    <name type="common">Kaup's arrowtooth eel</name>
    <dbReference type="NCBI Taxonomy" id="118154"/>
    <lineage>
        <taxon>Eukaryota</taxon>
        <taxon>Metazoa</taxon>
        <taxon>Chordata</taxon>
        <taxon>Craniata</taxon>
        <taxon>Vertebrata</taxon>
        <taxon>Euteleostomi</taxon>
        <taxon>Actinopterygii</taxon>
        <taxon>Neopterygii</taxon>
        <taxon>Teleostei</taxon>
        <taxon>Anguilliformes</taxon>
        <taxon>Synaphobranchidae</taxon>
        <taxon>Synaphobranchus</taxon>
    </lineage>
</organism>
<gene>
    <name evidence="1" type="ORF">SKAU_G00337180</name>
</gene>
<proteinExistence type="predicted"/>
<dbReference type="AlphaFoldDB" id="A0A9Q1EMB1"/>
<evidence type="ECO:0000313" key="1">
    <source>
        <dbReference type="EMBL" id="KAJ8341427.1"/>
    </source>
</evidence>
<sequence>MCNEFLDTYPWSTGTRPLAALPVLEVTKRNKKEAHPGICMRPYLPLLDLSQGLPAFPNLLRLAAVSVKRNLERWAGVREGG</sequence>
<keyword evidence="2" id="KW-1185">Reference proteome</keyword>
<dbReference type="EMBL" id="JAINUF010000015">
    <property type="protein sequence ID" value="KAJ8341427.1"/>
    <property type="molecule type" value="Genomic_DNA"/>
</dbReference>
<accession>A0A9Q1EMB1</accession>